<organism evidence="1 2">
    <name type="scientific">Hypoxylon rubiginosum</name>
    <dbReference type="NCBI Taxonomy" id="110542"/>
    <lineage>
        <taxon>Eukaryota</taxon>
        <taxon>Fungi</taxon>
        <taxon>Dikarya</taxon>
        <taxon>Ascomycota</taxon>
        <taxon>Pezizomycotina</taxon>
        <taxon>Sordariomycetes</taxon>
        <taxon>Xylariomycetidae</taxon>
        <taxon>Xylariales</taxon>
        <taxon>Hypoxylaceae</taxon>
        <taxon>Hypoxylon</taxon>
    </lineage>
</organism>
<protein>
    <submittedName>
        <fullName evidence="1">Uncharacterized protein</fullName>
    </submittedName>
</protein>
<keyword evidence="2" id="KW-1185">Reference proteome</keyword>
<sequence length="126" mass="13965">MASLPIAATLCTSLVTRTNQLSMRCPSHPSNIRIFREVTLSPFCPNPAVAGKLARTIENAQQKKTYKRLSELRPPCMTYGDDKKKVQRHVKKISGKVCLPTCLTGKKKNGKPRKHLSVLSNSNSFA</sequence>
<evidence type="ECO:0000313" key="2">
    <source>
        <dbReference type="Proteomes" id="UP001497680"/>
    </source>
</evidence>
<name>A0ACC0D2X9_9PEZI</name>
<dbReference type="EMBL" id="MU394310">
    <property type="protein sequence ID" value="KAI6087052.1"/>
    <property type="molecule type" value="Genomic_DNA"/>
</dbReference>
<reference evidence="1 2" key="1">
    <citation type="journal article" date="2022" name="New Phytol.">
        <title>Ecological generalism drives hyperdiversity of secondary metabolite gene clusters in xylarialean endophytes.</title>
        <authorList>
            <person name="Franco M.E.E."/>
            <person name="Wisecaver J.H."/>
            <person name="Arnold A.E."/>
            <person name="Ju Y.M."/>
            <person name="Slot J.C."/>
            <person name="Ahrendt S."/>
            <person name="Moore L.P."/>
            <person name="Eastman K.E."/>
            <person name="Scott K."/>
            <person name="Konkel Z."/>
            <person name="Mondo S.J."/>
            <person name="Kuo A."/>
            <person name="Hayes R.D."/>
            <person name="Haridas S."/>
            <person name="Andreopoulos B."/>
            <person name="Riley R."/>
            <person name="LaButti K."/>
            <person name="Pangilinan J."/>
            <person name="Lipzen A."/>
            <person name="Amirebrahimi M."/>
            <person name="Yan J."/>
            <person name="Adam C."/>
            <person name="Keymanesh K."/>
            <person name="Ng V."/>
            <person name="Louie K."/>
            <person name="Northen T."/>
            <person name="Drula E."/>
            <person name="Henrissat B."/>
            <person name="Hsieh H.M."/>
            <person name="Youens-Clark K."/>
            <person name="Lutzoni F."/>
            <person name="Miadlikowska J."/>
            <person name="Eastwood D.C."/>
            <person name="Hamelin R.C."/>
            <person name="Grigoriev I.V."/>
            <person name="U'Ren J.M."/>
        </authorList>
    </citation>
    <scope>NUCLEOTIDE SEQUENCE [LARGE SCALE GENOMIC DNA]</scope>
    <source>
        <strain evidence="1 2">ER1909</strain>
    </source>
</reference>
<proteinExistence type="predicted"/>
<comment type="caution">
    <text evidence="1">The sequence shown here is derived from an EMBL/GenBank/DDBJ whole genome shotgun (WGS) entry which is preliminary data.</text>
</comment>
<dbReference type="Proteomes" id="UP001497680">
    <property type="component" value="Unassembled WGS sequence"/>
</dbReference>
<evidence type="ECO:0000313" key="1">
    <source>
        <dbReference type="EMBL" id="KAI6087052.1"/>
    </source>
</evidence>
<accession>A0ACC0D2X9</accession>
<gene>
    <name evidence="1" type="ORF">F4821DRAFT_117962</name>
</gene>